<proteinExistence type="predicted"/>
<evidence type="ECO:0000313" key="1">
    <source>
        <dbReference type="EMBL" id="OFI07782.1"/>
    </source>
</evidence>
<dbReference type="AlphaFoldDB" id="A0A1E8F2A6"/>
<name>A0A1E8F2A6_9CLOT</name>
<keyword evidence="2" id="KW-1185">Reference proteome</keyword>
<accession>A0A1E8F2A6</accession>
<protein>
    <submittedName>
        <fullName evidence="1">Uncharacterized protein</fullName>
    </submittedName>
</protein>
<sequence length="157" mass="17140">MITSNIKGRIRFKDGAFKNGEVIAKLQNEINKVEGIKNYRINERIGSLLIEYNSDIIGENKVIELASKCMQDKGELVNNIKETLKNKGLDTVKQSFGKSGSGKGKGRMSSNSDMVGNLIEMVNPLNSSNPLMAIGKTLGLGFAGQKGIKACGRCFRR</sequence>
<comment type="caution">
    <text evidence="1">The sequence shown here is derived from an EMBL/GenBank/DDBJ whole genome shotgun (WGS) entry which is preliminary data.</text>
</comment>
<dbReference type="RefSeq" id="WP_070109112.1">
    <property type="nucleotide sequence ID" value="NZ_LZFO01000001.1"/>
</dbReference>
<organism evidence="1 2">
    <name type="scientific">Clostridium acetireducens DSM 10703</name>
    <dbReference type="NCBI Taxonomy" id="1121290"/>
    <lineage>
        <taxon>Bacteria</taxon>
        <taxon>Bacillati</taxon>
        <taxon>Bacillota</taxon>
        <taxon>Clostridia</taxon>
        <taxon>Eubacteriales</taxon>
        <taxon>Clostridiaceae</taxon>
        <taxon>Clostridium</taxon>
    </lineage>
</organism>
<dbReference type="EMBL" id="LZFO01000001">
    <property type="protein sequence ID" value="OFI07782.1"/>
    <property type="molecule type" value="Genomic_DNA"/>
</dbReference>
<gene>
    <name evidence="1" type="ORF">CLOACE_01300</name>
</gene>
<dbReference type="Proteomes" id="UP000175744">
    <property type="component" value="Unassembled WGS sequence"/>
</dbReference>
<dbReference type="OrthoDB" id="5397694at2"/>
<evidence type="ECO:0000313" key="2">
    <source>
        <dbReference type="Proteomes" id="UP000175744"/>
    </source>
</evidence>
<reference evidence="1 2" key="1">
    <citation type="submission" date="2016-06" db="EMBL/GenBank/DDBJ databases">
        <title>Genome sequence of Clostridium acetireducens DSM 10703.</title>
        <authorList>
            <person name="Poehlein A."/>
            <person name="Fluechter S."/>
            <person name="Duerre P."/>
            <person name="Daniel R."/>
        </authorList>
    </citation>
    <scope>NUCLEOTIDE SEQUENCE [LARGE SCALE GENOMIC DNA]</scope>
    <source>
        <strain evidence="1 2">DSM 10703</strain>
    </source>
</reference>
<dbReference type="Pfam" id="PF19991">
    <property type="entry name" value="HMA_2"/>
    <property type="match status" value="1"/>
</dbReference>